<keyword evidence="3" id="KW-1185">Reference proteome</keyword>
<dbReference type="EMBL" id="MDYQ01000023">
    <property type="protein sequence ID" value="PRP87086.1"/>
    <property type="molecule type" value="Genomic_DNA"/>
</dbReference>
<accession>A0A2P6NT04</accession>
<evidence type="ECO:0000313" key="3">
    <source>
        <dbReference type="Proteomes" id="UP000241769"/>
    </source>
</evidence>
<comment type="caution">
    <text evidence="2">The sequence shown here is derived from an EMBL/GenBank/DDBJ whole genome shotgun (WGS) entry which is preliminary data.</text>
</comment>
<proteinExistence type="predicted"/>
<dbReference type="AlphaFoldDB" id="A0A2P6NT04"/>
<feature type="region of interest" description="Disordered" evidence="1">
    <location>
        <begin position="143"/>
        <end position="192"/>
    </location>
</feature>
<name>A0A2P6NT04_9EUKA</name>
<reference evidence="2 3" key="1">
    <citation type="journal article" date="2018" name="Genome Biol. Evol.">
        <title>Multiple Roots of Fruiting Body Formation in Amoebozoa.</title>
        <authorList>
            <person name="Hillmann F."/>
            <person name="Forbes G."/>
            <person name="Novohradska S."/>
            <person name="Ferling I."/>
            <person name="Riege K."/>
            <person name="Groth M."/>
            <person name="Westermann M."/>
            <person name="Marz M."/>
            <person name="Spaller T."/>
            <person name="Winckler T."/>
            <person name="Schaap P."/>
            <person name="Glockner G."/>
        </authorList>
    </citation>
    <scope>NUCLEOTIDE SEQUENCE [LARGE SCALE GENOMIC DNA]</scope>
    <source>
        <strain evidence="2 3">Jena</strain>
    </source>
</reference>
<dbReference type="Proteomes" id="UP000241769">
    <property type="component" value="Unassembled WGS sequence"/>
</dbReference>
<organism evidence="2 3">
    <name type="scientific">Planoprotostelium fungivorum</name>
    <dbReference type="NCBI Taxonomy" id="1890364"/>
    <lineage>
        <taxon>Eukaryota</taxon>
        <taxon>Amoebozoa</taxon>
        <taxon>Evosea</taxon>
        <taxon>Variosea</taxon>
        <taxon>Cavosteliida</taxon>
        <taxon>Cavosteliaceae</taxon>
        <taxon>Planoprotostelium</taxon>
    </lineage>
</organism>
<gene>
    <name evidence="2" type="ORF">PROFUN_04822</name>
</gene>
<protein>
    <submittedName>
        <fullName evidence="2">Uncharacterized protein</fullName>
    </submittedName>
</protein>
<sequence>MKTIIFILDYPQRRPLTNNNNTRTFLQTGSKQLWELLGRQNPLNESEVIAVTHAQILDLYTRRRPPMGEMPEASFSQQILPILKPCGSLNDFQRFEETVDRFRGEVNDLNGRVRRVEKLEASQDHLKRKAEELETSHKQLETQLEEVQRIETNAPQPKRRTPADGSGGAPSSTMRDDDSDGEEGISKDEDYE</sequence>
<dbReference type="InParanoid" id="A0A2P6NT04"/>
<evidence type="ECO:0000256" key="1">
    <source>
        <dbReference type="SAM" id="MobiDB-lite"/>
    </source>
</evidence>
<evidence type="ECO:0000313" key="2">
    <source>
        <dbReference type="EMBL" id="PRP87086.1"/>
    </source>
</evidence>